<dbReference type="PIRSF" id="PIRSF002741">
    <property type="entry name" value="MppA"/>
    <property type="match status" value="1"/>
</dbReference>
<dbReference type="InterPro" id="IPR000914">
    <property type="entry name" value="SBP_5_dom"/>
</dbReference>
<dbReference type="Proteomes" id="UP001596548">
    <property type="component" value="Unassembled WGS sequence"/>
</dbReference>
<feature type="domain" description="Solute-binding protein family 5" evidence="1">
    <location>
        <begin position="79"/>
        <end position="466"/>
    </location>
</feature>
<dbReference type="CDD" id="cd00995">
    <property type="entry name" value="PBP2_NikA_DppA_OppA_like"/>
    <property type="match status" value="1"/>
</dbReference>
<evidence type="ECO:0000259" key="1">
    <source>
        <dbReference type="Pfam" id="PF00496"/>
    </source>
</evidence>
<dbReference type="Gene3D" id="3.40.190.10">
    <property type="entry name" value="Periplasmic binding protein-like II"/>
    <property type="match status" value="1"/>
</dbReference>
<dbReference type="Gene3D" id="3.90.76.10">
    <property type="entry name" value="Dipeptide-binding Protein, Domain 1"/>
    <property type="match status" value="1"/>
</dbReference>
<dbReference type="Pfam" id="PF00496">
    <property type="entry name" value="SBP_bac_5"/>
    <property type="match status" value="1"/>
</dbReference>
<proteinExistence type="predicted"/>
<dbReference type="Gene3D" id="3.10.105.10">
    <property type="entry name" value="Dipeptide-binding Protein, Domain 3"/>
    <property type="match status" value="1"/>
</dbReference>
<evidence type="ECO:0000313" key="3">
    <source>
        <dbReference type="Proteomes" id="UP001596548"/>
    </source>
</evidence>
<dbReference type="PANTHER" id="PTHR30290:SF83">
    <property type="entry name" value="ABC TRANSPORTER SUBSTRATE-BINDING PROTEIN"/>
    <property type="match status" value="1"/>
</dbReference>
<dbReference type="InterPro" id="IPR030678">
    <property type="entry name" value="Peptide/Ni-bd"/>
</dbReference>
<dbReference type="RefSeq" id="WP_378965291.1">
    <property type="nucleotide sequence ID" value="NZ_JBHTBJ010000003.1"/>
</dbReference>
<dbReference type="PANTHER" id="PTHR30290">
    <property type="entry name" value="PERIPLASMIC BINDING COMPONENT OF ABC TRANSPORTER"/>
    <property type="match status" value="1"/>
</dbReference>
<gene>
    <name evidence="2" type="ORF">ACFQS1_06965</name>
</gene>
<reference evidence="3" key="1">
    <citation type="journal article" date="2019" name="Int. J. Syst. Evol. Microbiol.">
        <title>The Global Catalogue of Microorganisms (GCM) 10K type strain sequencing project: providing services to taxonomists for standard genome sequencing and annotation.</title>
        <authorList>
            <consortium name="The Broad Institute Genomics Platform"/>
            <consortium name="The Broad Institute Genome Sequencing Center for Infectious Disease"/>
            <person name="Wu L."/>
            <person name="Ma J."/>
        </authorList>
    </citation>
    <scope>NUCLEOTIDE SEQUENCE [LARGE SCALE GENOMIC DNA]</scope>
    <source>
        <strain evidence="3">XZYJT-10</strain>
    </source>
</reference>
<sequence>MRGNGPWKVAAGAAAIALLAAGCSSGSSDDDATLSNSISIGIVEPESLIPTNTTENNGSQVLSSLFYPLVRFDEKSEPYLVAAESITHDKANKVWTVKLRPGFTFSNGEPVTADNYINAWNYGAYGPNGQLASYFFSRIDGYAQMQSVDPDGSGPEKAAEPKAKKLTGLQKVNNTTFKVTLSAGFAGWESVMGYDAFYPLPKAAFTPDGNAIAEGFGEAPIGNGPFKMKGKWQHDSQIQVEKVADFKGTVPKVDGITWKIYQDLGAQYADLIAGNLDVETRIPIESLAAASGDLGDRLQKSPSSAFAFVGFPIYEKEFQNRDVRRAISMAIDRQEMAEQIFLGSETAAFSFVSPVVAGYRPNTCKENCEYNPTKAKQLYTQAGGPSDIKISYNQDGGHKAWVDAMCNQIKSSLSVNCTGTPEPKFADMLKKVEKKQPVGLIRLSWLMDYPLMENYLGPLFTTDGSSNYYGYSNPAFDSLVREGSEATTTAAAEKKWQAAEDILAQDMPVLPLRYGQNVFGHSEKVTSVSMDLFQKVDIYKIEVAEL</sequence>
<dbReference type="EMBL" id="JBHTBJ010000003">
    <property type="protein sequence ID" value="MFC7273712.1"/>
    <property type="molecule type" value="Genomic_DNA"/>
</dbReference>
<organism evidence="2 3">
    <name type="scientific">Paractinoplanes rhizophilus</name>
    <dbReference type="NCBI Taxonomy" id="1416877"/>
    <lineage>
        <taxon>Bacteria</taxon>
        <taxon>Bacillati</taxon>
        <taxon>Actinomycetota</taxon>
        <taxon>Actinomycetes</taxon>
        <taxon>Micromonosporales</taxon>
        <taxon>Micromonosporaceae</taxon>
        <taxon>Paractinoplanes</taxon>
    </lineage>
</organism>
<dbReference type="SUPFAM" id="SSF53850">
    <property type="entry name" value="Periplasmic binding protein-like II"/>
    <property type="match status" value="1"/>
</dbReference>
<dbReference type="PROSITE" id="PS51257">
    <property type="entry name" value="PROKAR_LIPOPROTEIN"/>
    <property type="match status" value="1"/>
</dbReference>
<keyword evidence="3" id="KW-1185">Reference proteome</keyword>
<dbReference type="InterPro" id="IPR039424">
    <property type="entry name" value="SBP_5"/>
</dbReference>
<evidence type="ECO:0000313" key="2">
    <source>
        <dbReference type="EMBL" id="MFC7273712.1"/>
    </source>
</evidence>
<accession>A0ABW2HKZ5</accession>
<name>A0ABW2HKZ5_9ACTN</name>
<protein>
    <submittedName>
        <fullName evidence="2">ABC transporter substrate-binding protein</fullName>
    </submittedName>
</protein>
<comment type="caution">
    <text evidence="2">The sequence shown here is derived from an EMBL/GenBank/DDBJ whole genome shotgun (WGS) entry which is preliminary data.</text>
</comment>